<name>A0A914YQE8_9BILA</name>
<sequence length="429" mass="47740">MSSSIITLIVLDEDGMTRQRKRFAVTDDSLTVAAAIETGCKRLDIAPLRCQLDMVGQQHGSEKQFSVFMDDLIELGYDYTFVDPLLKNSATSNALANGGTPQTPTTPGTVRTTFVRPPVTQTTPTSSRSTFVRRRDTAAAYVSSPSTPTQPIAVSSNASSMVTFDDSVTNTPPCGSAPSSSKSVPKYISLSKTKKINNFYVENQKHIDEFYVSQKKGIDSRMFHEVDVIERFGLFQHWKSAYYILCQQKNPELYEAAAYVIVDACFDILRYIWPKLNVIPAEKQMLAEIVSDLTGYDLKDMTLPNRSGTLDYRVKHFRRQHPDASDDLQSPSAKRPKMAALVDTDAAIDSLSIELNPESDSSVLHGLYKNSASIKYDFNMIMSARRNTVKSLSENFRRLVPAIIQKARDLGIPSAEITYDSPGKLILQL</sequence>
<dbReference type="AlphaFoldDB" id="A0A914YQE8"/>
<feature type="region of interest" description="Disordered" evidence="1">
    <location>
        <begin position="92"/>
        <end position="128"/>
    </location>
</feature>
<accession>A0A914YQE8</accession>
<protein>
    <submittedName>
        <fullName evidence="3">Uncharacterized protein</fullName>
    </submittedName>
</protein>
<proteinExistence type="predicted"/>
<evidence type="ECO:0000256" key="1">
    <source>
        <dbReference type="SAM" id="MobiDB-lite"/>
    </source>
</evidence>
<organism evidence="2 3">
    <name type="scientific">Panagrolaimus superbus</name>
    <dbReference type="NCBI Taxonomy" id="310955"/>
    <lineage>
        <taxon>Eukaryota</taxon>
        <taxon>Metazoa</taxon>
        <taxon>Ecdysozoa</taxon>
        <taxon>Nematoda</taxon>
        <taxon>Chromadorea</taxon>
        <taxon>Rhabditida</taxon>
        <taxon>Tylenchina</taxon>
        <taxon>Panagrolaimomorpha</taxon>
        <taxon>Panagrolaimoidea</taxon>
        <taxon>Panagrolaimidae</taxon>
        <taxon>Panagrolaimus</taxon>
    </lineage>
</organism>
<dbReference type="WBParaSite" id="PSU_v2.g2405.t1">
    <property type="protein sequence ID" value="PSU_v2.g2405.t1"/>
    <property type="gene ID" value="PSU_v2.g2405"/>
</dbReference>
<evidence type="ECO:0000313" key="3">
    <source>
        <dbReference type="WBParaSite" id="PSU_v2.g2405.t1"/>
    </source>
</evidence>
<feature type="compositionally biased region" description="Low complexity" evidence="1">
    <location>
        <begin position="98"/>
        <end position="128"/>
    </location>
</feature>
<reference evidence="3" key="1">
    <citation type="submission" date="2022-11" db="UniProtKB">
        <authorList>
            <consortium name="WormBaseParasite"/>
        </authorList>
    </citation>
    <scope>IDENTIFICATION</scope>
</reference>
<keyword evidence="2" id="KW-1185">Reference proteome</keyword>
<dbReference type="Proteomes" id="UP000887577">
    <property type="component" value="Unplaced"/>
</dbReference>
<evidence type="ECO:0000313" key="2">
    <source>
        <dbReference type="Proteomes" id="UP000887577"/>
    </source>
</evidence>